<keyword evidence="3" id="KW-0238">DNA-binding</keyword>
<sequence>MNNAVTLDALRVLEAIDQLGSFAAAADALCKVPSALTYTVKKLEEDLGVSLFDRSRQKALLTPAGQLVLERGHFILEATRRLEESISALESGWEPKLRIARDTVLAEEPLMSVVGDFLLQNRPVEVILSEEAVGGAWDALQDDRVDLVIGATGELPKGHFHTRALGEIEFVFAVSPTHPLALTQGAVSASQLREYPAIVVSDTSKIYPARNNGIFESRQVLKVDTMRSKIQAQCLGLGVGYLPKHRIREELKNGRLVARECDIPRPNQMAYLVWKKEELGRGLSWFVEELEKQDWCLIKR</sequence>
<dbReference type="InterPro" id="IPR036390">
    <property type="entry name" value="WH_DNA-bd_sf"/>
</dbReference>
<dbReference type="Gene3D" id="3.40.190.290">
    <property type="match status" value="1"/>
</dbReference>
<dbReference type="EMBL" id="JBAKAR010000001">
    <property type="protein sequence ID" value="MEL0611900.1"/>
    <property type="molecule type" value="Genomic_DNA"/>
</dbReference>
<protein>
    <submittedName>
        <fullName evidence="6">LysR family transcriptional regulator</fullName>
    </submittedName>
</protein>
<evidence type="ECO:0000256" key="3">
    <source>
        <dbReference type="ARBA" id="ARBA00023125"/>
    </source>
</evidence>
<keyword evidence="2" id="KW-0805">Transcription regulation</keyword>
<dbReference type="InterPro" id="IPR036388">
    <property type="entry name" value="WH-like_DNA-bd_sf"/>
</dbReference>
<comment type="caution">
    <text evidence="6">The sequence shown here is derived from an EMBL/GenBank/DDBJ whole genome shotgun (WGS) entry which is preliminary data.</text>
</comment>
<dbReference type="RefSeq" id="WP_341562418.1">
    <property type="nucleotide sequence ID" value="NZ_JBAKAQ010000001.1"/>
</dbReference>
<keyword evidence="4" id="KW-0804">Transcription</keyword>
<dbReference type="PROSITE" id="PS50931">
    <property type="entry name" value="HTH_LYSR"/>
    <property type="match status" value="1"/>
</dbReference>
<gene>
    <name evidence="6" type="ORF">V6242_01980</name>
</gene>
<evidence type="ECO:0000256" key="2">
    <source>
        <dbReference type="ARBA" id="ARBA00023015"/>
    </source>
</evidence>
<dbReference type="Gene3D" id="1.10.10.10">
    <property type="entry name" value="Winged helix-like DNA-binding domain superfamily/Winged helix DNA-binding domain"/>
    <property type="match status" value="1"/>
</dbReference>
<dbReference type="SUPFAM" id="SSF46785">
    <property type="entry name" value="Winged helix' DNA-binding domain"/>
    <property type="match status" value="1"/>
</dbReference>
<evidence type="ECO:0000256" key="1">
    <source>
        <dbReference type="ARBA" id="ARBA00009437"/>
    </source>
</evidence>
<organism evidence="6 7">
    <name type="scientific">Marinomonas arenicola</name>
    <dbReference type="NCBI Taxonomy" id="569601"/>
    <lineage>
        <taxon>Bacteria</taxon>
        <taxon>Pseudomonadati</taxon>
        <taxon>Pseudomonadota</taxon>
        <taxon>Gammaproteobacteria</taxon>
        <taxon>Oceanospirillales</taxon>
        <taxon>Oceanospirillaceae</taxon>
        <taxon>Marinomonas</taxon>
    </lineage>
</organism>
<dbReference type="PANTHER" id="PTHR30126">
    <property type="entry name" value="HTH-TYPE TRANSCRIPTIONAL REGULATOR"/>
    <property type="match status" value="1"/>
</dbReference>
<evidence type="ECO:0000313" key="7">
    <source>
        <dbReference type="Proteomes" id="UP001379949"/>
    </source>
</evidence>
<dbReference type="Pfam" id="PF00126">
    <property type="entry name" value="HTH_1"/>
    <property type="match status" value="1"/>
</dbReference>
<accession>A0ABU9G0V8</accession>
<evidence type="ECO:0000259" key="5">
    <source>
        <dbReference type="PROSITE" id="PS50931"/>
    </source>
</evidence>
<evidence type="ECO:0000256" key="4">
    <source>
        <dbReference type="ARBA" id="ARBA00023163"/>
    </source>
</evidence>
<feature type="domain" description="HTH lysR-type" evidence="5">
    <location>
        <begin position="5"/>
        <end position="62"/>
    </location>
</feature>
<dbReference type="InterPro" id="IPR005119">
    <property type="entry name" value="LysR_subst-bd"/>
</dbReference>
<dbReference type="InterPro" id="IPR000847">
    <property type="entry name" value="LysR_HTH_N"/>
</dbReference>
<dbReference type="PANTHER" id="PTHR30126:SF4">
    <property type="entry name" value="LYSR FAMILY TRANSCRIPTIONAL REGULATOR"/>
    <property type="match status" value="1"/>
</dbReference>
<name>A0ABU9G0V8_9GAMM</name>
<evidence type="ECO:0000313" key="6">
    <source>
        <dbReference type="EMBL" id="MEL0611900.1"/>
    </source>
</evidence>
<proteinExistence type="inferred from homology"/>
<dbReference type="SUPFAM" id="SSF53850">
    <property type="entry name" value="Periplasmic binding protein-like II"/>
    <property type="match status" value="1"/>
</dbReference>
<comment type="similarity">
    <text evidence="1">Belongs to the LysR transcriptional regulatory family.</text>
</comment>
<dbReference type="Proteomes" id="UP001379949">
    <property type="component" value="Unassembled WGS sequence"/>
</dbReference>
<reference evidence="6 7" key="1">
    <citation type="submission" date="2024-02" db="EMBL/GenBank/DDBJ databases">
        <title>Bacteria isolated from the canopy kelp, Nereocystis luetkeana.</title>
        <authorList>
            <person name="Pfister C.A."/>
            <person name="Younker I.T."/>
            <person name="Light S.H."/>
        </authorList>
    </citation>
    <scope>NUCLEOTIDE SEQUENCE [LARGE SCALE GENOMIC DNA]</scope>
    <source>
        <strain evidence="6 7">TI.4.07</strain>
    </source>
</reference>
<keyword evidence="7" id="KW-1185">Reference proteome</keyword>
<dbReference type="Pfam" id="PF03466">
    <property type="entry name" value="LysR_substrate"/>
    <property type="match status" value="1"/>
</dbReference>